<dbReference type="SUPFAM" id="SSF46689">
    <property type="entry name" value="Homeodomain-like"/>
    <property type="match status" value="1"/>
</dbReference>
<proteinExistence type="predicted"/>
<evidence type="ECO:0000259" key="2">
    <source>
        <dbReference type="PROSITE" id="PS50090"/>
    </source>
</evidence>
<dbReference type="OrthoDB" id="2143914at2759"/>
<dbReference type="InterPro" id="IPR009057">
    <property type="entry name" value="Homeodomain-like_sf"/>
</dbReference>
<protein>
    <recommendedName>
        <fullName evidence="2">Myb-like domain-containing protein</fullName>
    </recommendedName>
</protein>
<evidence type="ECO:0000256" key="1">
    <source>
        <dbReference type="SAM" id="MobiDB-lite"/>
    </source>
</evidence>
<sequence length="86" mass="9549">MPADRTKTPSTPTKVKTSSNSAESSTTSSPSKAWSNGDKSLLFEHVRLNGEKDWDRAVPGKTSQQSREQWKKTLLPQIRKQCGFIG</sequence>
<organism evidence="3">
    <name type="scientific">Kwoniella pini CBS 10737</name>
    <dbReference type="NCBI Taxonomy" id="1296096"/>
    <lineage>
        <taxon>Eukaryota</taxon>
        <taxon>Fungi</taxon>
        <taxon>Dikarya</taxon>
        <taxon>Basidiomycota</taxon>
        <taxon>Agaricomycotina</taxon>
        <taxon>Tremellomycetes</taxon>
        <taxon>Tremellales</taxon>
        <taxon>Cryptococcaceae</taxon>
        <taxon>Kwoniella</taxon>
    </lineage>
</organism>
<keyword evidence="5" id="KW-1185">Reference proteome</keyword>
<dbReference type="GeneID" id="30175318"/>
<dbReference type="KEGG" id="kpin:30175318"/>
<evidence type="ECO:0000313" key="5">
    <source>
        <dbReference type="Proteomes" id="UP000094020"/>
    </source>
</evidence>
<dbReference type="EMBL" id="KV700117">
    <property type="protein sequence ID" value="OCF47171.1"/>
    <property type="molecule type" value="Genomic_DNA"/>
</dbReference>
<name>A0A1B9HV78_9TREE</name>
<gene>
    <name evidence="3" type="ORF">I206_06949</name>
    <name evidence="4" type="ORF">I206_101960</name>
</gene>
<dbReference type="CDD" id="cd00167">
    <property type="entry name" value="SANT"/>
    <property type="match status" value="1"/>
</dbReference>
<reference evidence="3" key="1">
    <citation type="submission" date="2013-07" db="EMBL/GenBank/DDBJ databases">
        <title>The Genome Sequence of Cryptococcus pinus CBS10737.</title>
        <authorList>
            <consortium name="The Broad Institute Genome Sequencing Platform"/>
            <person name="Cuomo C."/>
            <person name="Litvintseva A."/>
            <person name="Chen Y."/>
            <person name="Heitman J."/>
            <person name="Sun S."/>
            <person name="Springer D."/>
            <person name="Dromer F."/>
            <person name="Young S.K."/>
            <person name="Zeng Q."/>
            <person name="Gargeya S."/>
            <person name="Fitzgerald M."/>
            <person name="Abouelleil A."/>
            <person name="Alvarado L."/>
            <person name="Berlin A.M."/>
            <person name="Chapman S.B."/>
            <person name="Dewar J."/>
            <person name="Goldberg J."/>
            <person name="Griggs A."/>
            <person name="Gujja S."/>
            <person name="Hansen M."/>
            <person name="Howarth C."/>
            <person name="Imamovic A."/>
            <person name="Larimer J."/>
            <person name="McCowan C."/>
            <person name="Murphy C."/>
            <person name="Pearson M."/>
            <person name="Priest M."/>
            <person name="Roberts A."/>
            <person name="Saif S."/>
            <person name="Shea T."/>
            <person name="Sykes S."/>
            <person name="Wortman J."/>
            <person name="Nusbaum C."/>
            <person name="Birren B."/>
        </authorList>
    </citation>
    <scope>NUCLEOTIDE SEQUENCE [LARGE SCALE GENOMIC DNA]</scope>
    <source>
        <strain evidence="3">CBS 10737</strain>
    </source>
</reference>
<evidence type="ECO:0000313" key="4">
    <source>
        <dbReference type="EMBL" id="WWC68041.1"/>
    </source>
</evidence>
<feature type="domain" description="Myb-like" evidence="2">
    <location>
        <begin position="34"/>
        <end position="74"/>
    </location>
</feature>
<reference evidence="3" key="3">
    <citation type="submission" date="2016-07" db="EMBL/GenBank/DDBJ databases">
        <title>Evolution of pathogenesis and genome organization in the Tremellales.</title>
        <authorList>
            <person name="Cuomo C."/>
            <person name="Litvintseva A."/>
            <person name="Heitman J."/>
            <person name="Chen Y."/>
            <person name="Sun S."/>
            <person name="Springer D."/>
            <person name="Dromer F."/>
            <person name="Young S."/>
            <person name="Zeng Q."/>
            <person name="Chapman S."/>
            <person name="Gujja S."/>
            <person name="Saif S."/>
            <person name="Birren B."/>
        </authorList>
    </citation>
    <scope>NUCLEOTIDE SEQUENCE</scope>
    <source>
        <strain evidence="3">CBS 10737</strain>
    </source>
</reference>
<dbReference type="STRING" id="1296096.A0A1B9HV78"/>
<reference evidence="4" key="4">
    <citation type="submission" date="2024-02" db="EMBL/GenBank/DDBJ databases">
        <title>Comparative genomics of Cryptococcus and Kwoniella reveals pathogenesis evolution and contrasting modes of karyotype evolution via chromosome fusion or intercentromeric recombination.</title>
        <authorList>
            <person name="Coelho M.A."/>
            <person name="David-Palma M."/>
            <person name="Shea T."/>
            <person name="Bowers K."/>
            <person name="McGinley-Smith S."/>
            <person name="Mohammad A.W."/>
            <person name="Gnirke A."/>
            <person name="Yurkov A.M."/>
            <person name="Nowrousian M."/>
            <person name="Sun S."/>
            <person name="Cuomo C.A."/>
            <person name="Heitman J."/>
        </authorList>
    </citation>
    <scope>NUCLEOTIDE SEQUENCE</scope>
    <source>
        <strain evidence="4">CBS 10737</strain>
    </source>
</reference>
<accession>A0A1B9HV78</accession>
<reference evidence="4" key="2">
    <citation type="submission" date="2013-07" db="EMBL/GenBank/DDBJ databases">
        <authorList>
            <consortium name="The Broad Institute Genome Sequencing Platform"/>
            <person name="Cuomo C."/>
            <person name="Litvintseva A."/>
            <person name="Chen Y."/>
            <person name="Heitman J."/>
            <person name="Sun S."/>
            <person name="Springer D."/>
            <person name="Dromer F."/>
            <person name="Young S.K."/>
            <person name="Zeng Q."/>
            <person name="Gargeya S."/>
            <person name="Fitzgerald M."/>
            <person name="Abouelleil A."/>
            <person name="Alvarado L."/>
            <person name="Berlin A.M."/>
            <person name="Chapman S.B."/>
            <person name="Dewar J."/>
            <person name="Goldberg J."/>
            <person name="Griggs A."/>
            <person name="Gujja S."/>
            <person name="Hansen M."/>
            <person name="Howarth C."/>
            <person name="Imamovic A."/>
            <person name="Larimer J."/>
            <person name="McCowan C."/>
            <person name="Murphy C."/>
            <person name="Pearson M."/>
            <person name="Priest M."/>
            <person name="Roberts A."/>
            <person name="Saif S."/>
            <person name="Shea T."/>
            <person name="Sykes S."/>
            <person name="Wortman J."/>
            <person name="Nusbaum C."/>
            <person name="Birren B."/>
        </authorList>
    </citation>
    <scope>NUCLEOTIDE SEQUENCE</scope>
    <source>
        <strain evidence="4">CBS 10737</strain>
    </source>
</reference>
<dbReference type="EMBL" id="CP144520">
    <property type="protein sequence ID" value="WWC68041.1"/>
    <property type="molecule type" value="Genomic_DNA"/>
</dbReference>
<dbReference type="Proteomes" id="UP000094020">
    <property type="component" value="Chromosome 2"/>
</dbReference>
<feature type="region of interest" description="Disordered" evidence="1">
    <location>
        <begin position="1"/>
        <end position="39"/>
    </location>
</feature>
<dbReference type="Gene3D" id="1.10.10.60">
    <property type="entry name" value="Homeodomain-like"/>
    <property type="match status" value="1"/>
</dbReference>
<dbReference type="RefSeq" id="XP_019008390.1">
    <property type="nucleotide sequence ID" value="XM_019158644.1"/>
</dbReference>
<feature type="compositionally biased region" description="Low complexity" evidence="1">
    <location>
        <begin position="8"/>
        <end position="31"/>
    </location>
</feature>
<dbReference type="PROSITE" id="PS50090">
    <property type="entry name" value="MYB_LIKE"/>
    <property type="match status" value="1"/>
</dbReference>
<evidence type="ECO:0000313" key="3">
    <source>
        <dbReference type="EMBL" id="OCF47171.1"/>
    </source>
</evidence>
<dbReference type="InterPro" id="IPR001005">
    <property type="entry name" value="SANT/Myb"/>
</dbReference>
<dbReference type="AlphaFoldDB" id="A0A1B9HV78"/>